<comment type="caution">
    <text evidence="6">The sequence shown here is derived from an EMBL/GenBank/DDBJ whole genome shotgun (WGS) entry which is preliminary data.</text>
</comment>
<evidence type="ECO:0000256" key="3">
    <source>
        <dbReference type="ARBA" id="ARBA00022989"/>
    </source>
</evidence>
<keyword evidence="7" id="KW-1185">Reference proteome</keyword>
<feature type="region of interest" description="Disordered" evidence="5">
    <location>
        <begin position="320"/>
        <end position="347"/>
    </location>
</feature>
<sequence length="448" mass="49872">MERPEVAAPRAMASGSKPRLILHSRTGTSAYQFAHPGEWLGMNAPRRIESSNLMVGAAVSMFEVTTLGQPLEVLKTHMAAHRDSGLRCAIKDVWSRGGGGGIRGFYQDALPRYLNVHADGCSHFLSKKMNENKIRSYSLGGCLILLNPDAVTLSSISRAWIESSSAGAILLFTAAELESFSVINLSVSPSAAGFIGGCGGGIAQAYLTMGVCTTMKASLFLQKKIILLFCDCFKMNLRNLRSASPWLPEITRAKQSFQHSAAAVNSKGTMGLFIEILRKVWARKLLYLLERDRGGDPRDKQGRTCGGSPTMYKLGIADGIYPSGRRYDPDGSGKRQRHRADGRRESDKQCDWRRIRMLEPRRKIFPIEVVRIEMQSMAKHSSTRPQKLTIMNTMAYIYKGDFLHPRALHYGFKGLFKGVLPRMGLSVWRTVCFVSVADMARAWWRDRV</sequence>
<accession>A0A0L6VS75</accession>
<dbReference type="InterPro" id="IPR053017">
    <property type="entry name" value="Mito_Cit/Oxoglu_Carrier"/>
</dbReference>
<dbReference type="GO" id="GO:0015742">
    <property type="term" value="P:alpha-ketoglutarate transport"/>
    <property type="evidence" value="ECO:0007669"/>
    <property type="project" value="TreeGrafter"/>
</dbReference>
<keyword evidence="3" id="KW-1133">Transmembrane helix</keyword>
<dbReference type="InterPro" id="IPR018108">
    <property type="entry name" value="MCP_transmembrane"/>
</dbReference>
<evidence type="ECO:0000313" key="7">
    <source>
        <dbReference type="Proteomes" id="UP000037035"/>
    </source>
</evidence>
<dbReference type="GO" id="GO:0006843">
    <property type="term" value="P:mitochondrial citrate transmembrane transport"/>
    <property type="evidence" value="ECO:0007669"/>
    <property type="project" value="TreeGrafter"/>
</dbReference>
<protein>
    <submittedName>
        <fullName evidence="6">Uncharacterized protein</fullName>
    </submittedName>
</protein>
<dbReference type="OrthoDB" id="10253709at2759"/>
<dbReference type="Pfam" id="PF00153">
    <property type="entry name" value="Mito_carr"/>
    <property type="match status" value="1"/>
</dbReference>
<dbReference type="EMBL" id="LAVV01002154">
    <property type="protein sequence ID" value="KNZ63045.1"/>
    <property type="molecule type" value="Genomic_DNA"/>
</dbReference>
<gene>
    <name evidence="6" type="ORF">VP01_1193g8</name>
</gene>
<reference evidence="6 7" key="1">
    <citation type="submission" date="2015-08" db="EMBL/GenBank/DDBJ databases">
        <title>Next Generation Sequencing and Analysis of the Genome of Puccinia sorghi L Schw, the Causal Agent of Maize Common Rust.</title>
        <authorList>
            <person name="Rochi L."/>
            <person name="Burguener G."/>
            <person name="Darino M."/>
            <person name="Turjanski A."/>
            <person name="Kreff E."/>
            <person name="Dieguez M.J."/>
            <person name="Sacco F."/>
        </authorList>
    </citation>
    <scope>NUCLEOTIDE SEQUENCE [LARGE SCALE GENOMIC DNA]</scope>
    <source>
        <strain evidence="6 7">RO10H11247</strain>
    </source>
</reference>
<evidence type="ECO:0000313" key="6">
    <source>
        <dbReference type="EMBL" id="KNZ63045.1"/>
    </source>
</evidence>
<name>A0A0L6VS75_9BASI</name>
<dbReference type="VEuPathDB" id="FungiDB:VP01_1193g8"/>
<dbReference type="SUPFAM" id="SSF103506">
    <property type="entry name" value="Mitochondrial carrier"/>
    <property type="match status" value="2"/>
</dbReference>
<dbReference type="PANTHER" id="PTHR46982:SF1">
    <property type="entry name" value="CITRATE_OXOGLUTARATE CARRIER PROTEIN"/>
    <property type="match status" value="1"/>
</dbReference>
<dbReference type="Proteomes" id="UP000037035">
    <property type="component" value="Unassembled WGS sequence"/>
</dbReference>
<proteinExistence type="predicted"/>
<organism evidence="6 7">
    <name type="scientific">Puccinia sorghi</name>
    <dbReference type="NCBI Taxonomy" id="27349"/>
    <lineage>
        <taxon>Eukaryota</taxon>
        <taxon>Fungi</taxon>
        <taxon>Dikarya</taxon>
        <taxon>Basidiomycota</taxon>
        <taxon>Pucciniomycotina</taxon>
        <taxon>Pucciniomycetes</taxon>
        <taxon>Pucciniales</taxon>
        <taxon>Pucciniaceae</taxon>
        <taxon>Puccinia</taxon>
    </lineage>
</organism>
<keyword evidence="2" id="KW-0812">Transmembrane</keyword>
<evidence type="ECO:0000256" key="2">
    <source>
        <dbReference type="ARBA" id="ARBA00022692"/>
    </source>
</evidence>
<evidence type="ECO:0000256" key="5">
    <source>
        <dbReference type="SAM" id="MobiDB-lite"/>
    </source>
</evidence>
<keyword evidence="4" id="KW-0472">Membrane</keyword>
<dbReference type="GO" id="GO:0005371">
    <property type="term" value="F:tricarboxylate secondary active transmembrane transporter activity"/>
    <property type="evidence" value="ECO:0007669"/>
    <property type="project" value="TreeGrafter"/>
</dbReference>
<comment type="subcellular location">
    <subcellularLocation>
        <location evidence="1">Membrane</location>
        <topology evidence="1">Multi-pass membrane protein</topology>
    </subcellularLocation>
</comment>
<dbReference type="PANTHER" id="PTHR46982">
    <property type="entry name" value="CITRATE/OXOGLUTARATE CARRIER PROTEIN"/>
    <property type="match status" value="1"/>
</dbReference>
<dbReference type="GO" id="GO:0005739">
    <property type="term" value="C:mitochondrion"/>
    <property type="evidence" value="ECO:0007669"/>
    <property type="project" value="TreeGrafter"/>
</dbReference>
<dbReference type="Gene3D" id="1.50.40.10">
    <property type="entry name" value="Mitochondrial carrier domain"/>
    <property type="match status" value="1"/>
</dbReference>
<dbReference type="InterPro" id="IPR023395">
    <property type="entry name" value="MCP_dom_sf"/>
</dbReference>
<evidence type="ECO:0000256" key="1">
    <source>
        <dbReference type="ARBA" id="ARBA00004141"/>
    </source>
</evidence>
<dbReference type="AlphaFoldDB" id="A0A0L6VS75"/>
<dbReference type="STRING" id="27349.A0A0L6VS75"/>
<dbReference type="GO" id="GO:0016020">
    <property type="term" value="C:membrane"/>
    <property type="evidence" value="ECO:0007669"/>
    <property type="project" value="UniProtKB-SubCell"/>
</dbReference>
<evidence type="ECO:0000256" key="4">
    <source>
        <dbReference type="ARBA" id="ARBA00023136"/>
    </source>
</evidence>